<dbReference type="SMART" id="SM00948">
    <property type="entry name" value="Proteasome_A_N"/>
    <property type="match status" value="1"/>
</dbReference>
<protein>
    <recommendedName>
        <fullName evidence="14">Phosphatidylinositol 3-phosphate 5-kinase type III</fullName>
    </recommendedName>
</protein>
<evidence type="ECO:0000256" key="7">
    <source>
        <dbReference type="ARBA" id="ARBA00022753"/>
    </source>
</evidence>
<dbReference type="SUPFAM" id="SSF52029">
    <property type="entry name" value="GroEL apical domain-like"/>
    <property type="match status" value="1"/>
</dbReference>
<dbReference type="GO" id="GO:0043161">
    <property type="term" value="P:proteasome-mediated ubiquitin-dependent protein catabolic process"/>
    <property type="evidence" value="ECO:0007669"/>
    <property type="project" value="InterPro"/>
</dbReference>
<keyword evidence="12" id="KW-0472">Membrane</keyword>
<dbReference type="Pfam" id="PF01504">
    <property type="entry name" value="PIP5K"/>
    <property type="match status" value="1"/>
</dbReference>
<dbReference type="InterPro" id="IPR033812">
    <property type="entry name" value="Proteasome_alpha_type_5"/>
</dbReference>
<evidence type="ECO:0000256" key="3">
    <source>
        <dbReference type="ARBA" id="ARBA00004496"/>
    </source>
</evidence>
<comment type="caution">
    <text evidence="19">The sequence shown here is derived from an EMBL/GenBank/DDBJ whole genome shotgun (WGS) entry which is preliminary data.</text>
</comment>
<accession>A0AAE2C656</accession>
<feature type="compositionally biased region" description="Acidic residues" evidence="17">
    <location>
        <begin position="332"/>
        <end position="346"/>
    </location>
</feature>
<evidence type="ECO:0000256" key="16">
    <source>
        <dbReference type="PROSITE-ProRule" id="PRU00808"/>
    </source>
</evidence>
<dbReference type="PROSITE" id="PS51475">
    <property type="entry name" value="PROTEASOME_ALPHA_2"/>
    <property type="match status" value="1"/>
</dbReference>
<dbReference type="SUPFAM" id="SSF56235">
    <property type="entry name" value="N-terminal nucleophile aminohydrolases (Ntn hydrolases)"/>
    <property type="match status" value="1"/>
</dbReference>
<feature type="region of interest" description="Disordered" evidence="17">
    <location>
        <begin position="182"/>
        <end position="215"/>
    </location>
</feature>
<keyword evidence="8 15" id="KW-0863">Zinc-finger</keyword>
<dbReference type="InterPro" id="IPR011011">
    <property type="entry name" value="Znf_FYVE_PHD"/>
</dbReference>
<dbReference type="Pfam" id="PF01363">
    <property type="entry name" value="FYVE"/>
    <property type="match status" value="1"/>
</dbReference>
<dbReference type="InterPro" id="IPR000426">
    <property type="entry name" value="Proteasome_asu_N"/>
</dbReference>
<comment type="subcellular location">
    <subcellularLocation>
        <location evidence="3">Cytoplasm</location>
    </subcellularLocation>
    <subcellularLocation>
        <location evidence="4">Endosome membrane</location>
    </subcellularLocation>
    <subcellularLocation>
        <location evidence="2">Nucleus</location>
    </subcellularLocation>
</comment>
<name>A0AAE2C656_9LAMI</name>
<dbReference type="Gene3D" id="3.30.810.10">
    <property type="entry name" value="2-Layer Sandwich"/>
    <property type="match status" value="1"/>
</dbReference>
<dbReference type="InterPro" id="IPR000306">
    <property type="entry name" value="Znf_FYVE"/>
</dbReference>
<dbReference type="Proteomes" id="UP001289374">
    <property type="component" value="Unassembled WGS sequence"/>
</dbReference>
<dbReference type="PANTHER" id="PTHR45748">
    <property type="entry name" value="1-PHOSPHATIDYLINOSITOL 3-PHOSPHATE 5-KINASE-RELATED"/>
    <property type="match status" value="1"/>
</dbReference>
<dbReference type="GO" id="GO:0000285">
    <property type="term" value="F:1-phosphatidylinositol-3-phosphate 5-kinase activity"/>
    <property type="evidence" value="ECO:0007669"/>
    <property type="project" value="TreeGrafter"/>
</dbReference>
<dbReference type="SUPFAM" id="SSF56104">
    <property type="entry name" value="SAICAR synthase-like"/>
    <property type="match status" value="1"/>
</dbReference>
<dbReference type="InterPro" id="IPR029055">
    <property type="entry name" value="Ntn_hydrolases_N"/>
</dbReference>
<evidence type="ECO:0000256" key="8">
    <source>
        <dbReference type="ARBA" id="ARBA00022771"/>
    </source>
</evidence>
<dbReference type="FunFam" id="3.30.40.10:FF:000384">
    <property type="entry name" value="1-phosphatidylinositol-3-phosphate 5-kinase FAB1B"/>
    <property type="match status" value="1"/>
</dbReference>
<feature type="region of interest" description="Disordered" evidence="17">
    <location>
        <begin position="332"/>
        <end position="372"/>
    </location>
</feature>
<evidence type="ECO:0000256" key="9">
    <source>
        <dbReference type="ARBA" id="ARBA00022777"/>
    </source>
</evidence>
<dbReference type="SMART" id="SM00330">
    <property type="entry name" value="PIPKc"/>
    <property type="match status" value="1"/>
</dbReference>
<dbReference type="InterPro" id="IPR023332">
    <property type="entry name" value="Proteasome_alpha-type"/>
</dbReference>
<dbReference type="EMBL" id="JACGWL010000001">
    <property type="protein sequence ID" value="KAK4410464.1"/>
    <property type="molecule type" value="Genomic_DNA"/>
</dbReference>
<keyword evidence="11 16" id="KW-0647">Proteasome</keyword>
<dbReference type="InterPro" id="IPR001353">
    <property type="entry name" value="Proteasome_sua/b"/>
</dbReference>
<evidence type="ECO:0000256" key="13">
    <source>
        <dbReference type="ARBA" id="ARBA00023242"/>
    </source>
</evidence>
<evidence type="ECO:0000256" key="10">
    <source>
        <dbReference type="ARBA" id="ARBA00022833"/>
    </source>
</evidence>
<keyword evidence="5" id="KW-0963">Cytoplasm</keyword>
<dbReference type="NCBIfam" id="NF003075">
    <property type="entry name" value="PRK03996.1"/>
    <property type="match status" value="1"/>
</dbReference>
<dbReference type="GO" id="GO:0004540">
    <property type="term" value="F:RNA nuclease activity"/>
    <property type="evidence" value="ECO:0007669"/>
    <property type="project" value="UniProtKB-ARBA"/>
</dbReference>
<evidence type="ECO:0000256" key="6">
    <source>
        <dbReference type="ARBA" id="ARBA00022723"/>
    </source>
</evidence>
<organism evidence="19 20">
    <name type="scientific">Sesamum angolense</name>
    <dbReference type="NCBI Taxonomy" id="2727404"/>
    <lineage>
        <taxon>Eukaryota</taxon>
        <taxon>Viridiplantae</taxon>
        <taxon>Streptophyta</taxon>
        <taxon>Embryophyta</taxon>
        <taxon>Tracheophyta</taxon>
        <taxon>Spermatophyta</taxon>
        <taxon>Magnoliopsida</taxon>
        <taxon>eudicotyledons</taxon>
        <taxon>Gunneridae</taxon>
        <taxon>Pentapetalae</taxon>
        <taxon>asterids</taxon>
        <taxon>lamiids</taxon>
        <taxon>Lamiales</taxon>
        <taxon>Pedaliaceae</taxon>
        <taxon>Sesamum</taxon>
    </lineage>
</organism>
<keyword evidence="7" id="KW-0967">Endosome</keyword>
<keyword evidence="6" id="KW-0479">Metal-binding</keyword>
<dbReference type="Pfam" id="PF00227">
    <property type="entry name" value="Proteasome"/>
    <property type="match status" value="1"/>
</dbReference>
<comment type="similarity">
    <text evidence="16">Belongs to the peptidase T1A family.</text>
</comment>
<dbReference type="GO" id="GO:0019773">
    <property type="term" value="C:proteasome core complex, alpha-subunit complex"/>
    <property type="evidence" value="ECO:0007669"/>
    <property type="project" value="UniProtKB-UniRule"/>
</dbReference>
<evidence type="ECO:0000256" key="12">
    <source>
        <dbReference type="ARBA" id="ARBA00023136"/>
    </source>
</evidence>
<dbReference type="GO" id="GO:0008270">
    <property type="term" value="F:zinc ion binding"/>
    <property type="evidence" value="ECO:0007669"/>
    <property type="project" value="UniProtKB-KW"/>
</dbReference>
<evidence type="ECO:0000256" key="4">
    <source>
        <dbReference type="ARBA" id="ARBA00004608"/>
    </source>
</evidence>
<dbReference type="Gene3D" id="3.50.7.10">
    <property type="entry name" value="GroEL"/>
    <property type="match status" value="1"/>
</dbReference>
<dbReference type="GO" id="GO:0046854">
    <property type="term" value="P:phosphatidylinositol phosphate biosynthetic process"/>
    <property type="evidence" value="ECO:0007669"/>
    <property type="project" value="TreeGrafter"/>
</dbReference>
<dbReference type="SUPFAM" id="SSF57903">
    <property type="entry name" value="FYVE/PHD zinc finger"/>
    <property type="match status" value="1"/>
</dbReference>
<dbReference type="InterPro" id="IPR002498">
    <property type="entry name" value="PInositol-4-P-4/5-kinase_core"/>
</dbReference>
<evidence type="ECO:0000256" key="15">
    <source>
        <dbReference type="PROSITE-ProRule" id="PRU00091"/>
    </source>
</evidence>
<dbReference type="GO" id="GO:0010008">
    <property type="term" value="C:endosome membrane"/>
    <property type="evidence" value="ECO:0007669"/>
    <property type="project" value="UniProtKB-SubCell"/>
</dbReference>
<evidence type="ECO:0000256" key="5">
    <source>
        <dbReference type="ARBA" id="ARBA00022490"/>
    </source>
</evidence>
<dbReference type="AlphaFoldDB" id="A0AAE2C656"/>
<evidence type="ECO:0000313" key="19">
    <source>
        <dbReference type="EMBL" id="KAK4410464.1"/>
    </source>
</evidence>
<dbReference type="Gene3D" id="3.30.40.10">
    <property type="entry name" value="Zinc/RING finger domain, C3HC4 (zinc finger)"/>
    <property type="match status" value="1"/>
</dbReference>
<evidence type="ECO:0000313" key="20">
    <source>
        <dbReference type="Proteomes" id="UP001289374"/>
    </source>
</evidence>
<dbReference type="PANTHER" id="PTHR45748:SF7">
    <property type="entry name" value="1-PHOSPHATIDYLINOSITOL 3-PHOSPHATE 5-KINASE-RELATED"/>
    <property type="match status" value="1"/>
</dbReference>
<dbReference type="Gene3D" id="3.60.20.10">
    <property type="entry name" value="Glutamine Phosphoribosylpyrophosphate, subunit 1, domain 1"/>
    <property type="match status" value="1"/>
</dbReference>
<evidence type="ECO:0000259" key="18">
    <source>
        <dbReference type="PROSITE" id="PS50178"/>
    </source>
</evidence>
<dbReference type="PROSITE" id="PS00388">
    <property type="entry name" value="PROTEASOME_ALPHA_1"/>
    <property type="match status" value="1"/>
</dbReference>
<keyword evidence="9" id="KW-0808">Transferase</keyword>
<dbReference type="GO" id="GO:0003735">
    <property type="term" value="F:structural constituent of ribosome"/>
    <property type="evidence" value="ECO:0007669"/>
    <property type="project" value="UniProtKB-ARBA"/>
</dbReference>
<dbReference type="CDD" id="cd03753">
    <property type="entry name" value="proteasome_alpha_type_5"/>
    <property type="match status" value="1"/>
</dbReference>
<sequence length="907" mass="101316">MDTTNWTFSDLVGFVKSWIPWRSEPANVSRDFWMPDQSCRVCYECDSQFNLFNRRHHCRLCGRIFCAKCTSNWVPTLSSDSTNPLEEWDKIRVCNYCYKQWEQGLAGSLGNGLQVADLDLISTSPSASSFISTKSSETCDSSSMTFVSLPQSAALSPYQSALLDTTMEKQSVAASVSSDHAMDLGEQNPSQDEFEFYPTRSDDEDEESGLSCLGSGTSHLSQVHGYFDHVHFDDAENDYESHNLHPDEDAVDSDTMNISSSQNRFDSHDSLEVEQVAQRSAEHYISDEGEAPSSIYVAEDVNAEPVDFENNGVLWLPPEPEDAEDEKEVLLFEDDDDEEEEEEDSAGEWGYSRSSRGFGSGEYGNKDKPSEEQKRVLRNVLDGHFRALVAQLLQVENLPAGEENDKESWLEIVTALSWEAALLLKPDMSKSGQMDPGGYVKVKCLASGRRRKCLEEGSGTFKTAIVGLTEKKQRQRVGKKRQEEDKLIAMAILRIFKIASLFNFCCCMVVRGVVCKKNVAHRRMTSKIESPRLLILGGALEYQRVSNALSSFDTLLQQSVDVMDYSLLVGVDEEKHELVLGIIDFMRQYTWDKHLETWVKASGILGGPKNASPTVISPKQYKRRFRKAMTTYFLMVPDQWSPPTIVPSNSQADLSEENKKKTQQIKISSEGKPPRTEYDRGVNTFSPEGRLFQVEYAIEAIKLGSTAIGIKTKEGVVLAVEKRITSPLLEPSSVEKIMEIDEHIGCAMSGLIADARTLVEHARVETQNHRFSYGEPMTVESTTQALCDLALRFGEGDEESMSRPFGVSLLIAGHDENGPSLYYTDPSGTFWQCNAKAIGSGSEGADSSLQEQYNKDLTLKEAETIALSILKQVMEEKVTPNNVDIAKVSPTYHLYTPTEVEAVITRL</sequence>
<dbReference type="FunFam" id="3.60.20.10:FF:000029">
    <property type="entry name" value="Proteasome subunit alpha type"/>
    <property type="match status" value="1"/>
</dbReference>
<keyword evidence="9" id="KW-0418">Kinase</keyword>
<dbReference type="InterPro" id="IPR017455">
    <property type="entry name" value="Znf_FYVE-rel"/>
</dbReference>
<reference evidence="19" key="2">
    <citation type="journal article" date="2024" name="Plant">
        <title>Genomic evolution and insights into agronomic trait innovations of Sesamum species.</title>
        <authorList>
            <person name="Miao H."/>
            <person name="Wang L."/>
            <person name="Qu L."/>
            <person name="Liu H."/>
            <person name="Sun Y."/>
            <person name="Le M."/>
            <person name="Wang Q."/>
            <person name="Wei S."/>
            <person name="Zheng Y."/>
            <person name="Lin W."/>
            <person name="Duan Y."/>
            <person name="Cao H."/>
            <person name="Xiong S."/>
            <person name="Wang X."/>
            <person name="Wei L."/>
            <person name="Li C."/>
            <person name="Ma Q."/>
            <person name="Ju M."/>
            <person name="Zhao R."/>
            <person name="Li G."/>
            <person name="Mu C."/>
            <person name="Tian Q."/>
            <person name="Mei H."/>
            <person name="Zhang T."/>
            <person name="Gao T."/>
            <person name="Zhang H."/>
        </authorList>
    </citation>
    <scope>NUCLEOTIDE SEQUENCE</scope>
    <source>
        <strain evidence="19">K16</strain>
    </source>
</reference>
<feature type="compositionally biased region" description="Basic and acidic residues" evidence="17">
    <location>
        <begin position="238"/>
        <end position="248"/>
    </location>
</feature>
<dbReference type="InterPro" id="IPR013083">
    <property type="entry name" value="Znf_RING/FYVE/PHD"/>
</dbReference>
<gene>
    <name evidence="19" type="ORF">Sango_0119400</name>
</gene>
<evidence type="ECO:0000256" key="11">
    <source>
        <dbReference type="ARBA" id="ARBA00022942"/>
    </source>
</evidence>
<dbReference type="InterPro" id="IPR027483">
    <property type="entry name" value="PInositol-4-P-4/5-kinase_C_sf"/>
</dbReference>
<feature type="region of interest" description="Disordered" evidence="17">
    <location>
        <begin position="645"/>
        <end position="680"/>
    </location>
</feature>
<feature type="compositionally biased region" description="Polar residues" evidence="17">
    <location>
        <begin position="254"/>
        <end position="264"/>
    </location>
</feature>
<dbReference type="CDD" id="cd15725">
    <property type="entry name" value="FYVE_PIKfyve_Fab1"/>
    <property type="match status" value="1"/>
</dbReference>
<reference evidence="19" key="1">
    <citation type="submission" date="2020-06" db="EMBL/GenBank/DDBJ databases">
        <authorList>
            <person name="Li T."/>
            <person name="Hu X."/>
            <person name="Zhang T."/>
            <person name="Song X."/>
            <person name="Zhang H."/>
            <person name="Dai N."/>
            <person name="Sheng W."/>
            <person name="Hou X."/>
            <person name="Wei L."/>
        </authorList>
    </citation>
    <scope>NUCLEOTIDE SEQUENCE</scope>
    <source>
        <strain evidence="19">K16</strain>
        <tissue evidence="19">Leaf</tissue>
    </source>
</reference>
<proteinExistence type="inferred from homology"/>
<feature type="domain" description="FYVE-type" evidence="18">
    <location>
        <begin position="36"/>
        <end position="102"/>
    </location>
</feature>
<dbReference type="Pfam" id="PF10584">
    <property type="entry name" value="Proteasome_A_N"/>
    <property type="match status" value="1"/>
</dbReference>
<evidence type="ECO:0000256" key="1">
    <source>
        <dbReference type="ARBA" id="ARBA00002000"/>
    </source>
</evidence>
<comment type="function">
    <text evidence="1">The proteasome is a multicatalytic proteinase complex which is characterized by its ability to cleave peptides with Arg, Phe, Tyr, Leu, and Glu adjacent to the leaving group at neutral or slightly basic pH. The proteasome has an ATP-dependent proteolytic activity.</text>
</comment>
<dbReference type="SMART" id="SM00064">
    <property type="entry name" value="FYVE"/>
    <property type="match status" value="1"/>
</dbReference>
<keyword evidence="10" id="KW-0862">Zinc</keyword>
<evidence type="ECO:0000256" key="17">
    <source>
        <dbReference type="SAM" id="MobiDB-lite"/>
    </source>
</evidence>
<keyword evidence="13" id="KW-0539">Nucleus</keyword>
<feature type="region of interest" description="Disordered" evidence="17">
    <location>
        <begin position="238"/>
        <end position="275"/>
    </location>
</feature>
<evidence type="ECO:0000256" key="14">
    <source>
        <dbReference type="ARBA" id="ARBA00077223"/>
    </source>
</evidence>
<dbReference type="GO" id="GO:0005634">
    <property type="term" value="C:nucleus"/>
    <property type="evidence" value="ECO:0007669"/>
    <property type="project" value="UniProtKB-SubCell"/>
</dbReference>
<keyword evidence="20" id="KW-1185">Reference proteome</keyword>
<dbReference type="InterPro" id="IPR027409">
    <property type="entry name" value="GroEL-like_apical_dom_sf"/>
</dbReference>
<evidence type="ECO:0000256" key="2">
    <source>
        <dbReference type="ARBA" id="ARBA00004123"/>
    </source>
</evidence>
<dbReference type="PROSITE" id="PS50178">
    <property type="entry name" value="ZF_FYVE"/>
    <property type="match status" value="1"/>
</dbReference>